<keyword evidence="4" id="KW-1185">Reference proteome</keyword>
<organism evidence="3 4">
    <name type="scientific">Spirosoma arboris</name>
    <dbReference type="NCBI Taxonomy" id="2682092"/>
    <lineage>
        <taxon>Bacteria</taxon>
        <taxon>Pseudomonadati</taxon>
        <taxon>Bacteroidota</taxon>
        <taxon>Cytophagia</taxon>
        <taxon>Cytophagales</taxon>
        <taxon>Cytophagaceae</taxon>
        <taxon>Spirosoma</taxon>
    </lineage>
</organism>
<evidence type="ECO:0000259" key="2">
    <source>
        <dbReference type="Pfam" id="PF00326"/>
    </source>
</evidence>
<dbReference type="AlphaFoldDB" id="A0A7K1SBI2"/>
<reference evidence="3 4" key="1">
    <citation type="submission" date="2019-12" db="EMBL/GenBank/DDBJ databases">
        <title>Spirosoma sp. HMF4905 genome sequencing and assembly.</title>
        <authorList>
            <person name="Kang H."/>
            <person name="Cha I."/>
            <person name="Kim H."/>
            <person name="Joh K."/>
        </authorList>
    </citation>
    <scope>NUCLEOTIDE SEQUENCE [LARGE SCALE GENOMIC DNA]</scope>
    <source>
        <strain evidence="3 4">HMF4905</strain>
    </source>
</reference>
<dbReference type="Gene3D" id="3.40.50.1820">
    <property type="entry name" value="alpha/beta hydrolase"/>
    <property type="match status" value="1"/>
</dbReference>
<keyword evidence="1" id="KW-1133">Transmembrane helix</keyword>
<dbReference type="GO" id="GO:0006508">
    <property type="term" value="P:proteolysis"/>
    <property type="evidence" value="ECO:0007669"/>
    <property type="project" value="InterPro"/>
</dbReference>
<keyword evidence="1" id="KW-0472">Membrane</keyword>
<keyword evidence="1" id="KW-0812">Transmembrane</keyword>
<feature type="domain" description="Peptidase S9 prolyl oligopeptidase catalytic" evidence="2">
    <location>
        <begin position="135"/>
        <end position="258"/>
    </location>
</feature>
<dbReference type="EMBL" id="WPIN01000004">
    <property type="protein sequence ID" value="MVM31131.1"/>
    <property type="molecule type" value="Genomic_DNA"/>
</dbReference>
<gene>
    <name evidence="3" type="ORF">GO755_13905</name>
</gene>
<proteinExistence type="predicted"/>
<feature type="transmembrane region" description="Helical" evidence="1">
    <location>
        <begin position="12"/>
        <end position="33"/>
    </location>
</feature>
<dbReference type="SUPFAM" id="SSF53474">
    <property type="entry name" value="alpha/beta-Hydrolases"/>
    <property type="match status" value="1"/>
</dbReference>
<evidence type="ECO:0000313" key="3">
    <source>
        <dbReference type="EMBL" id="MVM31131.1"/>
    </source>
</evidence>
<accession>A0A7K1SBI2</accession>
<comment type="caution">
    <text evidence="3">The sequence shown here is derived from an EMBL/GenBank/DDBJ whole genome shotgun (WGS) entry which is preliminary data.</text>
</comment>
<dbReference type="InterPro" id="IPR029058">
    <property type="entry name" value="AB_hydrolase_fold"/>
</dbReference>
<protein>
    <submittedName>
        <fullName evidence="3">Prolyl oligopeptidase family serine peptidase</fullName>
    </submittedName>
</protein>
<sequence>MALLTKIKRSLFIWIAIGLVVLVSSFALIYWLGLGSGSQSSVLYGQAYSSPQLTQNPILVVVLHGDAPFNKPTYQYKLAQQGAQQNNNVVAVGLLRPGYTDLEGHHSAGQRGWTTSDNYTPSIIKAVVLTIQDLKKRYHPRKIVVAGHSGGAVITADVMSQYPDLVQATLLVSCPCDVDAFRRHMADQQNNLLWRIPVERLSPIELVHQVSPSTQITLVTGSIDSIALPTYTYRYATLLRNKGISVKTVTLANQGHEIFLRPEVLLQLKELINL</sequence>
<dbReference type="Pfam" id="PF00326">
    <property type="entry name" value="Peptidase_S9"/>
    <property type="match status" value="1"/>
</dbReference>
<dbReference type="InterPro" id="IPR001375">
    <property type="entry name" value="Peptidase_S9_cat"/>
</dbReference>
<evidence type="ECO:0000313" key="4">
    <source>
        <dbReference type="Proteomes" id="UP000436006"/>
    </source>
</evidence>
<dbReference type="GO" id="GO:0008236">
    <property type="term" value="F:serine-type peptidase activity"/>
    <property type="evidence" value="ECO:0007669"/>
    <property type="project" value="InterPro"/>
</dbReference>
<name>A0A7K1SBI2_9BACT</name>
<dbReference type="Proteomes" id="UP000436006">
    <property type="component" value="Unassembled WGS sequence"/>
</dbReference>
<dbReference type="RefSeq" id="WP_157585699.1">
    <property type="nucleotide sequence ID" value="NZ_WPIN01000004.1"/>
</dbReference>
<evidence type="ECO:0000256" key="1">
    <source>
        <dbReference type="SAM" id="Phobius"/>
    </source>
</evidence>